<reference evidence="2" key="2">
    <citation type="journal article" date="2007" name="Science">
        <title>Draft genome sequence of the sexually transmitted pathogen Trichomonas vaginalis.</title>
        <authorList>
            <person name="Carlton J.M."/>
            <person name="Hirt R.P."/>
            <person name="Silva J.C."/>
            <person name="Delcher A.L."/>
            <person name="Schatz M."/>
            <person name="Zhao Q."/>
            <person name="Wortman J.R."/>
            <person name="Bidwell S.L."/>
            <person name="Alsmark U.C.M."/>
            <person name="Besteiro S."/>
            <person name="Sicheritz-Ponten T."/>
            <person name="Noel C.J."/>
            <person name="Dacks J.B."/>
            <person name="Foster P.G."/>
            <person name="Simillion C."/>
            <person name="Van de Peer Y."/>
            <person name="Miranda-Saavedra D."/>
            <person name="Barton G.J."/>
            <person name="Westrop G.D."/>
            <person name="Mueller S."/>
            <person name="Dessi D."/>
            <person name="Fiori P.L."/>
            <person name="Ren Q."/>
            <person name="Paulsen I."/>
            <person name="Zhang H."/>
            <person name="Bastida-Corcuera F.D."/>
            <person name="Simoes-Barbosa A."/>
            <person name="Brown M.T."/>
            <person name="Hayes R.D."/>
            <person name="Mukherjee M."/>
            <person name="Okumura C.Y."/>
            <person name="Schneider R."/>
            <person name="Smith A.J."/>
            <person name="Vanacova S."/>
            <person name="Villalvazo M."/>
            <person name="Haas B.J."/>
            <person name="Pertea M."/>
            <person name="Feldblyum T.V."/>
            <person name="Utterback T.R."/>
            <person name="Shu C.L."/>
            <person name="Osoegawa K."/>
            <person name="de Jong P.J."/>
            <person name="Hrdy I."/>
            <person name="Horvathova L."/>
            <person name="Zubacova Z."/>
            <person name="Dolezal P."/>
            <person name="Malik S.B."/>
            <person name="Logsdon J.M. Jr."/>
            <person name="Henze K."/>
            <person name="Gupta A."/>
            <person name="Wang C.C."/>
            <person name="Dunne R.L."/>
            <person name="Upcroft J.A."/>
            <person name="Upcroft P."/>
            <person name="White O."/>
            <person name="Salzberg S.L."/>
            <person name="Tang P."/>
            <person name="Chiu C.-H."/>
            <person name="Lee Y.-S."/>
            <person name="Embley T.M."/>
            <person name="Coombs G.H."/>
            <person name="Mottram J.C."/>
            <person name="Tachezy J."/>
            <person name="Fraser-Liggett C.M."/>
            <person name="Johnson P.J."/>
        </authorList>
    </citation>
    <scope>NUCLEOTIDE SEQUENCE [LARGE SCALE GENOMIC DNA]</scope>
    <source>
        <strain evidence="2">G3</strain>
    </source>
</reference>
<dbReference type="RefSeq" id="XP_001329847.1">
    <property type="nucleotide sequence ID" value="XM_001329812.1"/>
</dbReference>
<evidence type="ECO:0000256" key="1">
    <source>
        <dbReference type="SAM" id="MobiDB-lite"/>
    </source>
</evidence>
<evidence type="ECO:0000313" key="2">
    <source>
        <dbReference type="EMBL" id="EAY17712.1"/>
    </source>
</evidence>
<gene>
    <name evidence="2" type="ORF">TVAG_170260</name>
</gene>
<proteinExistence type="predicted"/>
<accession>A2DPG8</accession>
<reference evidence="2" key="1">
    <citation type="submission" date="2006-10" db="EMBL/GenBank/DDBJ databases">
        <authorList>
            <person name="Amadeo P."/>
            <person name="Zhao Q."/>
            <person name="Wortman J."/>
            <person name="Fraser-Liggett C."/>
            <person name="Carlton J."/>
        </authorList>
    </citation>
    <scope>NUCLEOTIDE SEQUENCE</scope>
    <source>
        <strain evidence="2">G3</strain>
    </source>
</reference>
<keyword evidence="3" id="KW-1185">Reference proteome</keyword>
<feature type="region of interest" description="Disordered" evidence="1">
    <location>
        <begin position="106"/>
        <end position="150"/>
    </location>
</feature>
<evidence type="ECO:0000313" key="3">
    <source>
        <dbReference type="Proteomes" id="UP000001542"/>
    </source>
</evidence>
<feature type="compositionally biased region" description="Basic and acidic residues" evidence="1">
    <location>
        <begin position="130"/>
        <end position="150"/>
    </location>
</feature>
<dbReference type="EMBL" id="DS113227">
    <property type="protein sequence ID" value="EAY17712.1"/>
    <property type="molecule type" value="Genomic_DNA"/>
</dbReference>
<organism evidence="2 3">
    <name type="scientific">Trichomonas vaginalis (strain ATCC PRA-98 / G3)</name>
    <dbReference type="NCBI Taxonomy" id="412133"/>
    <lineage>
        <taxon>Eukaryota</taxon>
        <taxon>Metamonada</taxon>
        <taxon>Parabasalia</taxon>
        <taxon>Trichomonadida</taxon>
        <taxon>Trichomonadidae</taxon>
        <taxon>Trichomonas</taxon>
    </lineage>
</organism>
<dbReference type="VEuPathDB" id="TrichDB:TVAGG3_0680640"/>
<dbReference type="SMR" id="A2DPG8"/>
<dbReference type="InParanoid" id="A2DPG8"/>
<dbReference type="AlphaFoldDB" id="A2DPG8"/>
<dbReference type="KEGG" id="tva:4775730"/>
<dbReference type="Proteomes" id="UP000001542">
    <property type="component" value="Unassembled WGS sequence"/>
</dbReference>
<protein>
    <recommendedName>
        <fullName evidence="4">Nucleoplasmin-like domain-containing protein</fullName>
    </recommendedName>
</protein>
<feature type="compositionally biased region" description="Acidic residues" evidence="1">
    <location>
        <begin position="110"/>
        <end position="129"/>
    </location>
</feature>
<dbReference type="VEuPathDB" id="TrichDB:TVAG_170260"/>
<name>A2DPG8_TRIV3</name>
<sequence>MSEQNQTAFTIVVKPGESQKISFEGKEQLRFMLVNAHLVGEDLKLTKEEVVTIKYLESLDDNEPEQKSTEVAKFTEENKDVQDIEFNCGALNEATVEVAGEFPVEIEGVFYEDNDDEEEEEEEEEEEKKEEEPKEEEKKEDKPEEEKKEE</sequence>
<evidence type="ECO:0008006" key="4">
    <source>
        <dbReference type="Google" id="ProtNLM"/>
    </source>
</evidence>